<gene>
    <name evidence="1" type="ORF">GIB67_036323</name>
</gene>
<dbReference type="AlphaFoldDB" id="A0A7J7L3T7"/>
<dbReference type="OrthoDB" id="1079583at2759"/>
<name>A0A7J7L3T7_9MAGN</name>
<comment type="caution">
    <text evidence="1">The sequence shown here is derived from an EMBL/GenBank/DDBJ whole genome shotgun (WGS) entry which is preliminary data.</text>
</comment>
<reference evidence="1 2" key="1">
    <citation type="journal article" date="2020" name="IScience">
        <title>Genome Sequencing of the Endangered Kingdonia uniflora (Circaeasteraceae, Ranunculales) Reveals Potential Mechanisms of Evolutionary Specialization.</title>
        <authorList>
            <person name="Sun Y."/>
            <person name="Deng T."/>
            <person name="Zhang A."/>
            <person name="Moore M.J."/>
            <person name="Landis J.B."/>
            <person name="Lin N."/>
            <person name="Zhang H."/>
            <person name="Zhang X."/>
            <person name="Huang J."/>
            <person name="Zhang X."/>
            <person name="Sun H."/>
            <person name="Wang H."/>
        </authorList>
    </citation>
    <scope>NUCLEOTIDE SEQUENCE [LARGE SCALE GENOMIC DNA]</scope>
    <source>
        <strain evidence="1">TB1705</strain>
        <tissue evidence="1">Leaf</tissue>
    </source>
</reference>
<accession>A0A7J7L3T7</accession>
<protein>
    <submittedName>
        <fullName evidence="1">Uncharacterized protein</fullName>
    </submittedName>
</protein>
<evidence type="ECO:0000313" key="1">
    <source>
        <dbReference type="EMBL" id="KAF6137286.1"/>
    </source>
</evidence>
<dbReference type="Proteomes" id="UP000541444">
    <property type="component" value="Unassembled WGS sequence"/>
</dbReference>
<proteinExistence type="predicted"/>
<evidence type="ECO:0000313" key="2">
    <source>
        <dbReference type="Proteomes" id="UP000541444"/>
    </source>
</evidence>
<sequence length="172" mass="18569">MREPLSSDDQTIEQLSDCLPIWVSRVQLLDLLNRSGGDIIEAVSDFYERETEFHHLLISSRAISSISESSPIESVFLVSSSIETNSNDDTSVKNKSPGSSSIIVTKKDIIKVKSNAISPKKIVGKKTVKKKGKKGGLAVKASIECKQPTITKFFGKLVMNGSGISAVGAEKS</sequence>
<dbReference type="EMBL" id="JACGCM010002659">
    <property type="protein sequence ID" value="KAF6137286.1"/>
    <property type="molecule type" value="Genomic_DNA"/>
</dbReference>
<keyword evidence="2" id="KW-1185">Reference proteome</keyword>
<organism evidence="1 2">
    <name type="scientific">Kingdonia uniflora</name>
    <dbReference type="NCBI Taxonomy" id="39325"/>
    <lineage>
        <taxon>Eukaryota</taxon>
        <taxon>Viridiplantae</taxon>
        <taxon>Streptophyta</taxon>
        <taxon>Embryophyta</taxon>
        <taxon>Tracheophyta</taxon>
        <taxon>Spermatophyta</taxon>
        <taxon>Magnoliopsida</taxon>
        <taxon>Ranunculales</taxon>
        <taxon>Circaeasteraceae</taxon>
        <taxon>Kingdonia</taxon>
    </lineage>
</organism>